<comment type="caution">
    <text evidence="2">The sequence shown here is derived from an EMBL/GenBank/DDBJ whole genome shotgun (WGS) entry which is preliminary data.</text>
</comment>
<keyword evidence="3" id="KW-1185">Reference proteome</keyword>
<evidence type="ECO:0000256" key="1">
    <source>
        <dbReference type="SAM" id="MobiDB-lite"/>
    </source>
</evidence>
<evidence type="ECO:0000313" key="2">
    <source>
        <dbReference type="EMBL" id="GGO86324.1"/>
    </source>
</evidence>
<dbReference type="InterPro" id="IPR047900">
    <property type="entry name" value="Choice_anch_G"/>
</dbReference>
<evidence type="ECO:0008006" key="4">
    <source>
        <dbReference type="Google" id="ProtNLM"/>
    </source>
</evidence>
<feature type="region of interest" description="Disordered" evidence="1">
    <location>
        <begin position="554"/>
        <end position="577"/>
    </location>
</feature>
<dbReference type="Proteomes" id="UP000655410">
    <property type="component" value="Unassembled WGS sequence"/>
</dbReference>
<dbReference type="RefSeq" id="WP_188782682.1">
    <property type="nucleotide sequence ID" value="NZ_BMNI01000001.1"/>
</dbReference>
<proteinExistence type="predicted"/>
<reference evidence="3" key="1">
    <citation type="journal article" date="2019" name="Int. J. Syst. Evol. Microbiol.">
        <title>The Global Catalogue of Microorganisms (GCM) 10K type strain sequencing project: providing services to taxonomists for standard genome sequencing and annotation.</title>
        <authorList>
            <consortium name="The Broad Institute Genomics Platform"/>
            <consortium name="The Broad Institute Genome Sequencing Center for Infectious Disease"/>
            <person name="Wu L."/>
            <person name="Ma J."/>
        </authorList>
    </citation>
    <scope>NUCLEOTIDE SEQUENCE [LARGE SCALE GENOMIC DNA]</scope>
    <source>
        <strain evidence="3">CGMCC 4.7371</strain>
    </source>
</reference>
<dbReference type="EMBL" id="BMNI01000001">
    <property type="protein sequence ID" value="GGO86324.1"/>
    <property type="molecule type" value="Genomic_DNA"/>
</dbReference>
<gene>
    <name evidence="2" type="ORF">GCM10011584_08360</name>
</gene>
<protein>
    <recommendedName>
        <fullName evidence="4">Choice-of-anchor G family protein</fullName>
    </recommendedName>
</protein>
<feature type="compositionally biased region" description="Polar residues" evidence="1">
    <location>
        <begin position="76"/>
        <end position="85"/>
    </location>
</feature>
<feature type="region of interest" description="Disordered" evidence="1">
    <location>
        <begin position="66"/>
        <end position="85"/>
    </location>
</feature>
<dbReference type="NCBIfam" id="NF033766">
    <property type="entry name" value="choice_anch_G"/>
    <property type="match status" value="1"/>
</dbReference>
<accession>A0ABQ2N7P9</accession>
<evidence type="ECO:0000313" key="3">
    <source>
        <dbReference type="Proteomes" id="UP000655410"/>
    </source>
</evidence>
<sequence>MFDLSATARRSGVAGNWKKGLAITAAGALAVVIPVMPAAQAAGADEPGGASASVFESGIGSLPIASAASSEASSETNPGPNRSGLNATALGRATIKIAGVDVPLSDFIDFGQAGALYSESAATTPFDARSISGTLSSDGSIQLDRADGGFAPVTVDLLSVLKKVGVSGLTDSLVNKADLRLGIGGAEVIAKGGDFLDPDGVGGPGRYRVGQADLDLGSPVVKGASATLYDAAGRMQTAFEGKVNDLIDKGAVASRFPAGTTVDADVHANFQDKVMKAILAQPITTKNHIITVDFSTGVMTIHLDQVLHGQETVDGPLLPAQDVRPGDPTGLNNQNPNTEIVDDEIYPMVAESIHDLMDEVYNIAAGVVVGSLDSTTVDWTATTKPDADNSAVTTWSTTLRGTTTKAPSCVATGPNGPALCDAQTGVVKATTWADPLKAAYDYWTADNADQLFRLAVDDLKTGMITVPLRNAVAPFLDVLAKVVSLQVNHQETRTCTMADGTKGINRLRVSAVSLAVLRNANGAVLNLGNAGSRVAACTPMVQASVVSVGGNQPLAEEGYSEADPGTNPGPNQGGVDPSVLNTRTIKLGGADIPLDQFINYGQLATMLSESTATTPNDGRAITGAAGADGSIELDSLDGTTFDPATIDVLSVLRKAGASGLSDLAVDQLLLKLGIGGSELQAVDGRFTDPDGVGGPGRYRIAQADLDLH</sequence>
<feature type="compositionally biased region" description="Low complexity" evidence="1">
    <location>
        <begin position="66"/>
        <end position="75"/>
    </location>
</feature>
<name>A0ABQ2N7P9_9ACTN</name>
<organism evidence="2 3">
    <name type="scientific">Nocardioides phosphati</name>
    <dbReference type="NCBI Taxonomy" id="1867775"/>
    <lineage>
        <taxon>Bacteria</taxon>
        <taxon>Bacillati</taxon>
        <taxon>Actinomycetota</taxon>
        <taxon>Actinomycetes</taxon>
        <taxon>Propionibacteriales</taxon>
        <taxon>Nocardioidaceae</taxon>
        <taxon>Nocardioides</taxon>
    </lineage>
</organism>